<dbReference type="Pfam" id="PF00144">
    <property type="entry name" value="Beta-lactamase"/>
    <property type="match status" value="1"/>
</dbReference>
<gene>
    <name evidence="4" type="ORF">S40285_07413</name>
</gene>
<dbReference type="Pfam" id="PF26335">
    <property type="entry name" value="ARB_00930_C"/>
    <property type="match status" value="1"/>
</dbReference>
<keyword evidence="1" id="KW-0732">Signal</keyword>
<feature type="signal peptide" evidence="1">
    <location>
        <begin position="1"/>
        <end position="20"/>
    </location>
</feature>
<organism evidence="4 5">
    <name type="scientific">Stachybotrys chlorohalonatus (strain IBT 40285)</name>
    <dbReference type="NCBI Taxonomy" id="1283841"/>
    <lineage>
        <taxon>Eukaryota</taxon>
        <taxon>Fungi</taxon>
        <taxon>Dikarya</taxon>
        <taxon>Ascomycota</taxon>
        <taxon>Pezizomycotina</taxon>
        <taxon>Sordariomycetes</taxon>
        <taxon>Hypocreomycetidae</taxon>
        <taxon>Hypocreales</taxon>
        <taxon>Stachybotryaceae</taxon>
        <taxon>Stachybotrys</taxon>
    </lineage>
</organism>
<feature type="domain" description="Beta-lactamase-like ARB-00930-like C-terminal" evidence="3">
    <location>
        <begin position="380"/>
        <end position="534"/>
    </location>
</feature>
<feature type="domain" description="Beta-lactamase-related" evidence="2">
    <location>
        <begin position="100"/>
        <end position="356"/>
    </location>
</feature>
<feature type="chain" id="PRO_5001779969" evidence="1">
    <location>
        <begin position="21"/>
        <end position="535"/>
    </location>
</feature>
<accession>A0A084QZ74</accession>
<dbReference type="InterPro" id="IPR001466">
    <property type="entry name" value="Beta-lactam-related"/>
</dbReference>
<protein>
    <submittedName>
        <fullName evidence="4">Uncharacterized protein</fullName>
    </submittedName>
</protein>
<evidence type="ECO:0000259" key="2">
    <source>
        <dbReference type="Pfam" id="PF00144"/>
    </source>
</evidence>
<proteinExistence type="predicted"/>
<dbReference type="Proteomes" id="UP000028524">
    <property type="component" value="Unassembled WGS sequence"/>
</dbReference>
<dbReference type="SUPFAM" id="SSF56601">
    <property type="entry name" value="beta-lactamase/transpeptidase-like"/>
    <property type="match status" value="1"/>
</dbReference>
<evidence type="ECO:0000313" key="4">
    <source>
        <dbReference type="EMBL" id="KFA69259.1"/>
    </source>
</evidence>
<sequence length="535" mass="56901">MFMPIACFGTLLALAPGSSGRIQATDEAPLLGPSFIANFDPTNSTAIEEAKAAFPVAINELFELGVLNKTDLIFSIDIFSAATNRSIYNYRHVGDGQEAAISKLITTYAILAHAGIGIFNDPITNYIPELRACNQSYNLLTHAGSGGAADSLPADRLPTRQEFLTYMRASKHPVMAPFHSSTYSDGGYGILTILLERLTGLEYPDAVQTILNQPLNLTDLVVGAPNGSDINVIDRRPIDSTSSWGLDIPVVAGSGGVYAHSADVRAIGLSILNSELLSPVTTRQWMRPLSGTGSLVELVGAPWEIQRLMLPTTGRSNRTRISDLYTKAGGNGDYTAIIGLSPDHGIGFSILVAGSSATSARWPIRDTVGEVFLPAAEAAAAENAARNIAGIYTSATEGNNITLTVNDNYAGLGIESFYYDGVNGVPLLAGADAGADANISFRLYPTGINSFSHSLATQYKTNGTFFVAHRAVAASYPLFPRAAADGGEGGLFDRSFAWSNVDFVGPVDEVIFELVNGRVEGLRITATNMDYRRVE</sequence>
<name>A0A084QZ74_STAC4</name>
<keyword evidence="5" id="KW-1185">Reference proteome</keyword>
<dbReference type="Gene3D" id="3.40.710.10">
    <property type="entry name" value="DD-peptidase/beta-lactamase superfamily"/>
    <property type="match status" value="1"/>
</dbReference>
<evidence type="ECO:0000256" key="1">
    <source>
        <dbReference type="SAM" id="SignalP"/>
    </source>
</evidence>
<dbReference type="InterPro" id="IPR051478">
    <property type="entry name" value="Beta-lactamase-like_AB/R"/>
</dbReference>
<dbReference type="PANTHER" id="PTHR22935">
    <property type="entry name" value="PENICILLIN-BINDING PROTEIN"/>
    <property type="match status" value="1"/>
</dbReference>
<dbReference type="HOGENOM" id="CLU_019706_0_0_1"/>
<dbReference type="EMBL" id="KL659590">
    <property type="protein sequence ID" value="KFA69259.1"/>
    <property type="molecule type" value="Genomic_DNA"/>
</dbReference>
<dbReference type="OrthoDB" id="6220758at2759"/>
<dbReference type="InParanoid" id="A0A084QZ74"/>
<dbReference type="InterPro" id="IPR058664">
    <property type="entry name" value="ARB_00930-like_C"/>
</dbReference>
<dbReference type="PANTHER" id="PTHR22935:SF97">
    <property type="entry name" value="BETA-LACTAMASE-RELATED DOMAIN-CONTAINING PROTEIN"/>
    <property type="match status" value="1"/>
</dbReference>
<evidence type="ECO:0000259" key="3">
    <source>
        <dbReference type="Pfam" id="PF26335"/>
    </source>
</evidence>
<reference evidence="4 5" key="1">
    <citation type="journal article" date="2014" name="BMC Genomics">
        <title>Comparative genome sequencing reveals chemotype-specific gene clusters in the toxigenic black mold Stachybotrys.</title>
        <authorList>
            <person name="Semeiks J."/>
            <person name="Borek D."/>
            <person name="Otwinowski Z."/>
            <person name="Grishin N.V."/>
        </authorList>
    </citation>
    <scope>NUCLEOTIDE SEQUENCE [LARGE SCALE GENOMIC DNA]</scope>
    <source>
        <strain evidence="4 5">IBT 40285</strain>
    </source>
</reference>
<dbReference type="InterPro" id="IPR012338">
    <property type="entry name" value="Beta-lactam/transpept-like"/>
</dbReference>
<dbReference type="AlphaFoldDB" id="A0A084QZ74"/>
<dbReference type="STRING" id="1283841.A0A084QZ74"/>
<evidence type="ECO:0000313" key="5">
    <source>
        <dbReference type="Proteomes" id="UP000028524"/>
    </source>
</evidence>